<accession>A0ABW7QYF0</accession>
<dbReference type="EMBL" id="JBIRGQ010000006">
    <property type="protein sequence ID" value="MFH8549812.1"/>
    <property type="molecule type" value="Genomic_DNA"/>
</dbReference>
<protein>
    <submittedName>
        <fullName evidence="1">Uncharacterized protein</fullName>
    </submittedName>
</protein>
<proteinExistence type="predicted"/>
<keyword evidence="2" id="KW-1185">Reference proteome</keyword>
<organism evidence="1 2">
    <name type="scientific">Streptomyces longisporoflavus</name>
    <dbReference type="NCBI Taxonomy" id="28044"/>
    <lineage>
        <taxon>Bacteria</taxon>
        <taxon>Bacillati</taxon>
        <taxon>Actinomycetota</taxon>
        <taxon>Actinomycetes</taxon>
        <taxon>Kitasatosporales</taxon>
        <taxon>Streptomycetaceae</taxon>
        <taxon>Streptomyces</taxon>
    </lineage>
</organism>
<dbReference type="Proteomes" id="UP001610818">
    <property type="component" value="Unassembled WGS sequence"/>
</dbReference>
<gene>
    <name evidence="1" type="ORF">ACH4F9_32895</name>
</gene>
<dbReference type="RefSeq" id="WP_397716176.1">
    <property type="nucleotide sequence ID" value="NZ_JBIRGN010000006.1"/>
</dbReference>
<evidence type="ECO:0000313" key="1">
    <source>
        <dbReference type="EMBL" id="MFH8549812.1"/>
    </source>
</evidence>
<sequence length="132" mass="15000">MSDDLAAAYVRYESPVRHERGHYPGVFVLVNGLAREGKLTPEQERFRRANNDWYDAAYPTPSKVDPTVYDHDITPGAVAWFKVTATHLIERIPGYLEILDAHGIECRTVRSSDPGRVVYEDDYQVVVVPHDT</sequence>
<evidence type="ECO:0000313" key="2">
    <source>
        <dbReference type="Proteomes" id="UP001610818"/>
    </source>
</evidence>
<reference evidence="1 2" key="1">
    <citation type="submission" date="2024-10" db="EMBL/GenBank/DDBJ databases">
        <title>The Natural Products Discovery Center: Release of the First 8490 Sequenced Strains for Exploring Actinobacteria Biosynthetic Diversity.</title>
        <authorList>
            <person name="Kalkreuter E."/>
            <person name="Kautsar S.A."/>
            <person name="Yang D."/>
            <person name="Bader C.D."/>
            <person name="Teijaro C.N."/>
            <person name="Fluegel L."/>
            <person name="Davis C.M."/>
            <person name="Simpson J.R."/>
            <person name="Lauterbach L."/>
            <person name="Steele A.D."/>
            <person name="Gui C."/>
            <person name="Meng S."/>
            <person name="Li G."/>
            <person name="Viehrig K."/>
            <person name="Ye F."/>
            <person name="Su P."/>
            <person name="Kiefer A.F."/>
            <person name="Nichols A."/>
            <person name="Cepeda A.J."/>
            <person name="Yan W."/>
            <person name="Fan B."/>
            <person name="Jiang Y."/>
            <person name="Adhikari A."/>
            <person name="Zheng C.-J."/>
            <person name="Schuster L."/>
            <person name="Cowan T.M."/>
            <person name="Smanski M.J."/>
            <person name="Chevrette M.G."/>
            <person name="De Carvalho L.P.S."/>
            <person name="Shen B."/>
        </authorList>
    </citation>
    <scope>NUCLEOTIDE SEQUENCE [LARGE SCALE GENOMIC DNA]</scope>
    <source>
        <strain evidence="1 2">NPDC017990</strain>
    </source>
</reference>
<comment type="caution">
    <text evidence="1">The sequence shown here is derived from an EMBL/GenBank/DDBJ whole genome shotgun (WGS) entry which is preliminary data.</text>
</comment>
<name>A0ABW7QYF0_9ACTN</name>